<organism evidence="1 2">
    <name type="scientific">Thermocoleostomius sinensis A174</name>
    <dbReference type="NCBI Taxonomy" id="2016057"/>
    <lineage>
        <taxon>Bacteria</taxon>
        <taxon>Bacillati</taxon>
        <taxon>Cyanobacteriota</taxon>
        <taxon>Cyanophyceae</taxon>
        <taxon>Oculatellales</taxon>
        <taxon>Oculatellaceae</taxon>
        <taxon>Thermocoleostomius</taxon>
    </lineage>
</organism>
<dbReference type="EMBL" id="CP113797">
    <property type="protein sequence ID" value="WAL58475.1"/>
    <property type="molecule type" value="Genomic_DNA"/>
</dbReference>
<gene>
    <name evidence="1" type="ORF">OXH18_14920</name>
</gene>
<dbReference type="AlphaFoldDB" id="A0A9E9CA42"/>
<dbReference type="Proteomes" id="UP001163152">
    <property type="component" value="Chromosome"/>
</dbReference>
<reference evidence="1" key="1">
    <citation type="submission" date="2022-12" db="EMBL/GenBank/DDBJ databases">
        <title>Polyphasic identification of a Novel Hot-Spring Cyanobacterium Ocullathermofonsia sinensis gen nov. sp. nov. and Genomic Insights on its Adaptations to the Thermal Habitat.</title>
        <authorList>
            <person name="Daroch M."/>
            <person name="Tang J."/>
            <person name="Jiang Y."/>
        </authorList>
    </citation>
    <scope>NUCLEOTIDE SEQUENCE</scope>
    <source>
        <strain evidence="1">PKUAC-SCTA174</strain>
    </source>
</reference>
<dbReference type="KEGG" id="tsin:OXH18_14920"/>
<protein>
    <submittedName>
        <fullName evidence="1">Uncharacterized protein</fullName>
    </submittedName>
</protein>
<evidence type="ECO:0000313" key="1">
    <source>
        <dbReference type="EMBL" id="WAL58475.1"/>
    </source>
</evidence>
<sequence length="81" mass="9281">MTDEFMSVSTGDNRPVASSRRSVKMLLIGPPEEVEHTIAHLHHCGFCRVEHWSRALPYAQIQQATVRAPGEIMRIYKRYVS</sequence>
<name>A0A9E9CA42_9CYAN</name>
<evidence type="ECO:0000313" key="2">
    <source>
        <dbReference type="Proteomes" id="UP001163152"/>
    </source>
</evidence>
<keyword evidence="2" id="KW-1185">Reference proteome</keyword>
<proteinExistence type="predicted"/>
<dbReference type="RefSeq" id="WP_268607894.1">
    <property type="nucleotide sequence ID" value="NZ_CP113797.1"/>
</dbReference>
<accession>A0A9E9CA42</accession>